<dbReference type="AlphaFoldDB" id="A0A6C0LT51"/>
<organism evidence="1">
    <name type="scientific">viral metagenome</name>
    <dbReference type="NCBI Taxonomy" id="1070528"/>
    <lineage>
        <taxon>unclassified sequences</taxon>
        <taxon>metagenomes</taxon>
        <taxon>organismal metagenomes</taxon>
    </lineage>
</organism>
<protein>
    <submittedName>
        <fullName evidence="1">Uncharacterized protein</fullName>
    </submittedName>
</protein>
<name>A0A6C0LT51_9ZZZZ</name>
<dbReference type="EMBL" id="MN740566">
    <property type="protein sequence ID" value="QHU34046.1"/>
    <property type="molecule type" value="Genomic_DNA"/>
</dbReference>
<evidence type="ECO:0000313" key="1">
    <source>
        <dbReference type="EMBL" id="QHU34046.1"/>
    </source>
</evidence>
<reference evidence="1" key="1">
    <citation type="journal article" date="2020" name="Nature">
        <title>Giant virus diversity and host interactions through global metagenomics.</title>
        <authorList>
            <person name="Schulz F."/>
            <person name="Roux S."/>
            <person name="Paez-Espino D."/>
            <person name="Jungbluth S."/>
            <person name="Walsh D.A."/>
            <person name="Denef V.J."/>
            <person name="McMahon K.D."/>
            <person name="Konstantinidis K.T."/>
            <person name="Eloe-Fadrosh E.A."/>
            <person name="Kyrpides N.C."/>
            <person name="Woyke T."/>
        </authorList>
    </citation>
    <scope>NUCLEOTIDE SEQUENCE</scope>
    <source>
        <strain evidence="1">GVMAG-S-1016704-142</strain>
    </source>
</reference>
<accession>A0A6C0LT51</accession>
<sequence>MVQKFNYRQFLYSLPLPMDMIREIKSFIGEFPKPKPIKNYDDFKMLFRNRHKKRSYTI</sequence>
<proteinExistence type="predicted"/>